<dbReference type="Proteomes" id="UP000649617">
    <property type="component" value="Unassembled WGS sequence"/>
</dbReference>
<evidence type="ECO:0000259" key="1">
    <source>
        <dbReference type="Pfam" id="PF16313"/>
    </source>
</evidence>
<dbReference type="EMBL" id="CAJNIZ010018236">
    <property type="protein sequence ID" value="CAE7407712.1"/>
    <property type="molecule type" value="Genomic_DNA"/>
</dbReference>
<dbReference type="InterPro" id="IPR034032">
    <property type="entry name" value="Zn_MMP-like_bac"/>
</dbReference>
<dbReference type="GO" id="GO:0008237">
    <property type="term" value="F:metallopeptidase activity"/>
    <property type="evidence" value="ECO:0007669"/>
    <property type="project" value="InterPro"/>
</dbReference>
<dbReference type="PANTHER" id="PTHR38478:SF1">
    <property type="entry name" value="ZINC DEPENDENT METALLOPROTEASE DOMAIN LIPOPROTEIN"/>
    <property type="match status" value="1"/>
</dbReference>
<protein>
    <recommendedName>
        <fullName evidence="1">EcxA zinc-binding domain-containing protein</fullName>
    </recommendedName>
</protein>
<feature type="domain" description="EcxA zinc-binding" evidence="1">
    <location>
        <begin position="449"/>
        <end position="767"/>
    </location>
</feature>
<name>A0A812QXC6_SYMPI</name>
<dbReference type="InterPro" id="IPR024079">
    <property type="entry name" value="MetalloPept_cat_dom_sf"/>
</dbReference>
<reference evidence="2" key="1">
    <citation type="submission" date="2021-02" db="EMBL/GenBank/DDBJ databases">
        <authorList>
            <person name="Dougan E. K."/>
            <person name="Rhodes N."/>
            <person name="Thang M."/>
            <person name="Chan C."/>
        </authorList>
    </citation>
    <scope>NUCLEOTIDE SEQUENCE</scope>
</reference>
<dbReference type="CDD" id="cd04276">
    <property type="entry name" value="ZnMc_MMP_like_2"/>
    <property type="match status" value="1"/>
</dbReference>
<organism evidence="2 3">
    <name type="scientific">Symbiodinium pilosum</name>
    <name type="common">Dinoflagellate</name>
    <dbReference type="NCBI Taxonomy" id="2952"/>
    <lineage>
        <taxon>Eukaryota</taxon>
        <taxon>Sar</taxon>
        <taxon>Alveolata</taxon>
        <taxon>Dinophyceae</taxon>
        <taxon>Suessiales</taxon>
        <taxon>Symbiodiniaceae</taxon>
        <taxon>Symbiodinium</taxon>
    </lineage>
</organism>
<evidence type="ECO:0000313" key="2">
    <source>
        <dbReference type="EMBL" id="CAE7407712.1"/>
    </source>
</evidence>
<keyword evidence="3" id="KW-1185">Reference proteome</keyword>
<comment type="caution">
    <text evidence="2">The sequence shown here is derived from an EMBL/GenBank/DDBJ whole genome shotgun (WGS) entry which is preliminary data.</text>
</comment>
<proteinExistence type="predicted"/>
<gene>
    <name evidence="2" type="ORF">SPIL2461_LOCUS10059</name>
</gene>
<dbReference type="Pfam" id="PF16313">
    <property type="entry name" value="DUF4953"/>
    <property type="match status" value="1"/>
</dbReference>
<evidence type="ECO:0000313" key="3">
    <source>
        <dbReference type="Proteomes" id="UP000649617"/>
    </source>
</evidence>
<dbReference type="InterPro" id="IPR032534">
    <property type="entry name" value="EcxA_zinc-bd"/>
</dbReference>
<accession>A0A812QXC6</accession>
<dbReference type="Gene3D" id="3.40.390.10">
    <property type="entry name" value="Collagenase (Catalytic Domain)"/>
    <property type="match status" value="1"/>
</dbReference>
<dbReference type="SUPFAM" id="SSF55486">
    <property type="entry name" value="Metalloproteases ('zincins'), catalytic domain"/>
    <property type="match status" value="1"/>
</dbReference>
<sequence length="932" mass="103960">MGLNLQSLAPPGELREPPNFACPGIFPSCHGLPQICENASPNKFRLGLAVAGGPSDPDNLVLDLTNALKAGAVQILVMALFKQGAYTDDAGLVAERAVPLEDTSSTLLELRLSGDHRSVNVYKPVMDLRTSDPQSTYSLRTGIGNGAQASLPRLYCIEGGHDRIIVDMSLLLQAGFFVVNTNHLGYTKTVIDAKEFPTNLDIAVEYGPVPLLRVGYTLVLLPQAPMQPRQNDDRLLYFDTQYRDKGSHHKQASQKLSEAVDSKVSMIWRYNLPRLPDQTIRFHVDPSVPARWRKYFKRGIEAWNAAFTLIERPSAVRAVLPGDKDWPADYDMSDARFSAITWDVSEETLSMGIAKVDPRSGEILKCDVVMGDSWVKTYLEELEVEWVNFTNFLQKTPAVSLLMREELVEPGKTAPHRILQLLQQGSAERKSRSFGFAAAYMQKRLESSELEALLGSGLQEIVAHEVGHCLGLRHNFKGSMGISEECLKDIHCTARHGTSASVMDYVPVNLPKPGEALRHIWSPTVGEYDKLAIRYGYTHLQTSESDPGLLQILEDVRRRAEQFQTCYDDDLYLGEDPSCLDYDLSADPLGYWEQQLDLYADVQRHLLEMSVAPRESYDNYGRAVHSVVGGFLPDIGINAVYYLGGINNTYLHKYADQTRRSRQPMPAETQRRALAIILRILRPKTEGLLPPDSNLPYLVDGSQLQGAIESLDLTDLVRRLRQLLLEEVLRSERLLQVHKQENLLAPGDADAFTVSELLSTLVYGVMSAGLDKITSEDEQDLQRIFVQILSSKLPEHVQFLPADVMTQLRYFRSFVYEMADGALNRLSTTAKGAQWSTCAMFNKTCTCTGLVRLRLSNLTSAGLWSGTDKRCLPLDFTVNTSASDLDAEDAWCECLSLTKADMDLREAQRLHVESLKNMLTESGGAHRGEGKD</sequence>
<dbReference type="AlphaFoldDB" id="A0A812QXC6"/>
<dbReference type="OrthoDB" id="406838at2759"/>
<dbReference type="PANTHER" id="PTHR38478">
    <property type="entry name" value="PEPTIDASE M1A AND M12B"/>
    <property type="match status" value="1"/>
</dbReference>